<evidence type="ECO:0000259" key="7">
    <source>
        <dbReference type="PROSITE" id="PS50405"/>
    </source>
</evidence>
<reference evidence="9" key="2">
    <citation type="submission" date="2020-10" db="UniProtKB">
        <authorList>
            <consortium name="WormBaseParasite"/>
        </authorList>
    </citation>
    <scope>IDENTIFICATION</scope>
</reference>
<dbReference type="InterPro" id="IPR010987">
    <property type="entry name" value="Glutathione-S-Trfase_C-like"/>
</dbReference>
<dbReference type="SUPFAM" id="SSF52833">
    <property type="entry name" value="Thioredoxin-like"/>
    <property type="match status" value="1"/>
</dbReference>
<evidence type="ECO:0000259" key="6">
    <source>
        <dbReference type="PROSITE" id="PS50404"/>
    </source>
</evidence>
<dbReference type="SFLD" id="SFLDS00019">
    <property type="entry name" value="Glutathione_Transferase_(cytos"/>
    <property type="match status" value="1"/>
</dbReference>
<keyword evidence="8" id="KW-1185">Reference proteome</keyword>
<dbReference type="InterPro" id="IPR050213">
    <property type="entry name" value="GST_superfamily"/>
</dbReference>
<dbReference type="InterPro" id="IPR004046">
    <property type="entry name" value="GST_C"/>
</dbReference>
<dbReference type="GO" id="GO:0005737">
    <property type="term" value="C:cytoplasm"/>
    <property type="evidence" value="ECO:0007669"/>
    <property type="project" value="UniProtKB-ARBA"/>
</dbReference>
<dbReference type="SUPFAM" id="SSF47616">
    <property type="entry name" value="GST C-terminal domain-like"/>
    <property type="match status" value="1"/>
</dbReference>
<dbReference type="PANTHER" id="PTHR11571">
    <property type="entry name" value="GLUTATHIONE S-TRANSFERASE"/>
    <property type="match status" value="1"/>
</dbReference>
<evidence type="ECO:0000313" key="8">
    <source>
        <dbReference type="Proteomes" id="UP000492821"/>
    </source>
</evidence>
<dbReference type="Proteomes" id="UP000492821">
    <property type="component" value="Unassembled WGS sequence"/>
</dbReference>
<evidence type="ECO:0000313" key="9">
    <source>
        <dbReference type="WBParaSite" id="Pan_g18628.t1"/>
    </source>
</evidence>
<name>A0A7E4VBZ9_PANRE</name>
<dbReference type="Pfam" id="PF02798">
    <property type="entry name" value="GST_N"/>
    <property type="match status" value="1"/>
</dbReference>
<dbReference type="CDD" id="cd03192">
    <property type="entry name" value="GST_C_Sigma_like"/>
    <property type="match status" value="1"/>
</dbReference>
<dbReference type="SFLD" id="SFLDG01205">
    <property type="entry name" value="AMPS.1"/>
    <property type="match status" value="1"/>
</dbReference>
<dbReference type="InterPro" id="IPR036282">
    <property type="entry name" value="Glutathione-S-Trfase_C_sf"/>
</dbReference>
<evidence type="ECO:0000256" key="1">
    <source>
        <dbReference type="ARBA" id="ARBA00012452"/>
    </source>
</evidence>
<proteinExistence type="inferred from homology"/>
<accession>A0A7E4VBZ9</accession>
<comment type="similarity">
    <text evidence="3">Belongs to the GST superfamily. Sigma family.</text>
</comment>
<evidence type="ECO:0000256" key="2">
    <source>
        <dbReference type="ARBA" id="ARBA00022679"/>
    </source>
</evidence>
<evidence type="ECO:0000256" key="5">
    <source>
        <dbReference type="ARBA" id="ARBA00078118"/>
    </source>
</evidence>
<dbReference type="PROSITE" id="PS50404">
    <property type="entry name" value="GST_NTER"/>
    <property type="match status" value="1"/>
</dbReference>
<feature type="domain" description="GST N-terminal" evidence="6">
    <location>
        <begin position="2"/>
        <end position="79"/>
    </location>
</feature>
<dbReference type="AlphaFoldDB" id="A0A7E4VBZ9"/>
<dbReference type="GO" id="GO:0004364">
    <property type="term" value="F:glutathione transferase activity"/>
    <property type="evidence" value="ECO:0007669"/>
    <property type="project" value="UniProtKB-EC"/>
</dbReference>
<evidence type="ECO:0000256" key="4">
    <source>
        <dbReference type="ARBA" id="ARBA00047960"/>
    </source>
</evidence>
<dbReference type="SFLD" id="SFLDG00363">
    <property type="entry name" value="AMPS_(cytGST):_Alpha-__Mu-__Pi"/>
    <property type="match status" value="1"/>
</dbReference>
<dbReference type="Gene3D" id="1.20.1050.10">
    <property type="match status" value="1"/>
</dbReference>
<dbReference type="Gene3D" id="3.40.30.10">
    <property type="entry name" value="Glutaredoxin"/>
    <property type="match status" value="1"/>
</dbReference>
<dbReference type="GO" id="GO:0006749">
    <property type="term" value="P:glutathione metabolic process"/>
    <property type="evidence" value="ECO:0007669"/>
    <property type="project" value="TreeGrafter"/>
</dbReference>
<keyword evidence="2" id="KW-0808">Transferase</keyword>
<dbReference type="InterPro" id="IPR004045">
    <property type="entry name" value="Glutathione_S-Trfase_N"/>
</dbReference>
<sequence>MVKYTLNYFDARGLGEPIRLIFKYAGVDFTDNRIPHADWPKHKSKAPTGKLPNLQIDDLVLSESGAIYRSLARKYNLNGANEWEAAYIDSIFETLRDTLTAARPWFVAVRESKPNADELYKKDYVPARDTGFKYLEAALAKSKSGFIADSGVTWADFFFAESLVTIQNMDKEFAKLFPKLVAYQKKVHAVPQIKDYVAKRPASQF</sequence>
<dbReference type="InterPro" id="IPR040079">
    <property type="entry name" value="Glutathione_S-Trfase"/>
</dbReference>
<dbReference type="PANTHER" id="PTHR11571:SF256">
    <property type="entry name" value="GST C-TERMINAL DOMAIN-CONTAINING PROTEIN-RELATED"/>
    <property type="match status" value="1"/>
</dbReference>
<dbReference type="Pfam" id="PF14497">
    <property type="entry name" value="GST_C_3"/>
    <property type="match status" value="1"/>
</dbReference>
<comment type="catalytic activity">
    <reaction evidence="4">
        <text>RX + glutathione = an S-substituted glutathione + a halide anion + H(+)</text>
        <dbReference type="Rhea" id="RHEA:16437"/>
        <dbReference type="ChEBI" id="CHEBI:15378"/>
        <dbReference type="ChEBI" id="CHEBI:16042"/>
        <dbReference type="ChEBI" id="CHEBI:17792"/>
        <dbReference type="ChEBI" id="CHEBI:57925"/>
        <dbReference type="ChEBI" id="CHEBI:90779"/>
        <dbReference type="EC" id="2.5.1.18"/>
    </reaction>
</comment>
<dbReference type="FunFam" id="1.20.1050.10:FF:000031">
    <property type="entry name" value="Glutathione S-Transferase"/>
    <property type="match status" value="1"/>
</dbReference>
<dbReference type="PROSITE" id="PS50405">
    <property type="entry name" value="GST_CTER"/>
    <property type="match status" value="1"/>
</dbReference>
<reference evidence="8" key="1">
    <citation type="journal article" date="2013" name="Genetics">
        <title>The draft genome and transcriptome of Panagrellus redivivus are shaped by the harsh demands of a free-living lifestyle.</title>
        <authorList>
            <person name="Srinivasan J."/>
            <person name="Dillman A.R."/>
            <person name="Macchietto M.G."/>
            <person name="Heikkinen L."/>
            <person name="Lakso M."/>
            <person name="Fracchia K.M."/>
            <person name="Antoshechkin I."/>
            <person name="Mortazavi A."/>
            <person name="Wong G."/>
            <person name="Sternberg P.W."/>
        </authorList>
    </citation>
    <scope>NUCLEOTIDE SEQUENCE [LARGE SCALE GENOMIC DNA]</scope>
    <source>
        <strain evidence="8">MT8872</strain>
    </source>
</reference>
<organism evidence="8 9">
    <name type="scientific">Panagrellus redivivus</name>
    <name type="common">Microworm</name>
    <dbReference type="NCBI Taxonomy" id="6233"/>
    <lineage>
        <taxon>Eukaryota</taxon>
        <taxon>Metazoa</taxon>
        <taxon>Ecdysozoa</taxon>
        <taxon>Nematoda</taxon>
        <taxon>Chromadorea</taxon>
        <taxon>Rhabditida</taxon>
        <taxon>Tylenchina</taxon>
        <taxon>Panagrolaimomorpha</taxon>
        <taxon>Panagrolaimoidea</taxon>
        <taxon>Panagrolaimidae</taxon>
        <taxon>Panagrellus</taxon>
    </lineage>
</organism>
<dbReference type="WBParaSite" id="Pan_g18628.t1">
    <property type="protein sequence ID" value="Pan_g18628.t1"/>
    <property type="gene ID" value="Pan_g18628"/>
</dbReference>
<feature type="domain" description="GST C-terminal" evidence="7">
    <location>
        <begin position="81"/>
        <end position="205"/>
    </location>
</feature>
<protein>
    <recommendedName>
        <fullName evidence="1">glutathione transferase</fullName>
        <ecNumber evidence="1">2.5.1.18</ecNumber>
    </recommendedName>
    <alternativeName>
        <fullName evidence="5">GST class-sigma</fullName>
    </alternativeName>
</protein>
<dbReference type="InterPro" id="IPR036249">
    <property type="entry name" value="Thioredoxin-like_sf"/>
</dbReference>
<evidence type="ECO:0000256" key="3">
    <source>
        <dbReference type="ARBA" id="ARBA00038317"/>
    </source>
</evidence>
<dbReference type="EC" id="2.5.1.18" evidence="1"/>
<dbReference type="CDD" id="cd03039">
    <property type="entry name" value="GST_N_Sigma_like"/>
    <property type="match status" value="1"/>
</dbReference>